<keyword evidence="3" id="KW-1185">Reference proteome</keyword>
<keyword evidence="1" id="KW-1133">Transmembrane helix</keyword>
<dbReference type="Proteomes" id="UP001626536">
    <property type="component" value="Chromosome"/>
</dbReference>
<name>A0ABZ0HW49_9HYPH</name>
<accession>A0ABZ0HW49</accession>
<evidence type="ECO:0000313" key="3">
    <source>
        <dbReference type="Proteomes" id="UP001626536"/>
    </source>
</evidence>
<dbReference type="EMBL" id="CP136862">
    <property type="protein sequence ID" value="WOJ91120.1"/>
    <property type="molecule type" value="Genomic_DNA"/>
</dbReference>
<evidence type="ECO:0000313" key="2">
    <source>
        <dbReference type="EMBL" id="WOJ91120.1"/>
    </source>
</evidence>
<evidence type="ECO:0000256" key="1">
    <source>
        <dbReference type="SAM" id="Phobius"/>
    </source>
</evidence>
<gene>
    <name evidence="2" type="ORF">RZS28_07530</name>
</gene>
<organism evidence="2 3">
    <name type="scientific">Methylocapsa polymorpha</name>
    <dbReference type="NCBI Taxonomy" id="3080828"/>
    <lineage>
        <taxon>Bacteria</taxon>
        <taxon>Pseudomonadati</taxon>
        <taxon>Pseudomonadota</taxon>
        <taxon>Alphaproteobacteria</taxon>
        <taxon>Hyphomicrobiales</taxon>
        <taxon>Beijerinckiaceae</taxon>
        <taxon>Methylocapsa</taxon>
    </lineage>
</organism>
<keyword evidence="1" id="KW-0472">Membrane</keyword>
<sequence length="138" mass="14459">MTDPSLPAKDKKSGPLAPMVGLAVFVLIGVAVTGVMEQRSLQTNGSVSSSSILGEWRTADSSSRILFRADKTLGMGSGGSPDATALEPGAYQLESAGTVSIKMNDGKSFTATFREFTPNQFDLVDSVNQGVKVFVKTP</sequence>
<protein>
    <submittedName>
        <fullName evidence="2">Uncharacterized protein</fullName>
    </submittedName>
</protein>
<dbReference type="RefSeq" id="WP_407340708.1">
    <property type="nucleotide sequence ID" value="NZ_CP136862.1"/>
</dbReference>
<proteinExistence type="predicted"/>
<reference evidence="2 3" key="1">
    <citation type="submission" date="2023-10" db="EMBL/GenBank/DDBJ databases">
        <title>Novel methanotroph of the genus Methylocapsa from a subarctic wetland.</title>
        <authorList>
            <person name="Belova S.E."/>
            <person name="Oshkin I.Y."/>
            <person name="Miroshnikov K."/>
            <person name="Dedysh S.N."/>
        </authorList>
    </citation>
    <scope>NUCLEOTIDE SEQUENCE [LARGE SCALE GENOMIC DNA]</scope>
    <source>
        <strain evidence="2 3">RX1</strain>
    </source>
</reference>
<keyword evidence="1" id="KW-0812">Transmembrane</keyword>
<feature type="transmembrane region" description="Helical" evidence="1">
    <location>
        <begin position="16"/>
        <end position="36"/>
    </location>
</feature>